<dbReference type="EMBL" id="CP123504">
    <property type="protein sequence ID" value="WGM01922.1"/>
    <property type="molecule type" value="Genomic_DNA"/>
</dbReference>
<keyword evidence="1" id="KW-0812">Transmembrane</keyword>
<reference evidence="2 5" key="1">
    <citation type="submission" date="2019-03" db="EMBL/GenBank/DDBJ databases">
        <title>Long-read sequencing reveals hyperdense prophage content in a complex bacterial symbiont genome.</title>
        <authorList>
            <person name="Frost C.L."/>
            <person name="Siozios S."/>
            <person name="Nadal-Jimenez P."/>
            <person name="Brockhurst M.A."/>
            <person name="King K.C."/>
            <person name="Darby A.C."/>
            <person name="Hurst G.D.D."/>
        </authorList>
    </citation>
    <scope>NUCLEOTIDE SEQUENCE [LARGE SCALE GENOMIC DNA]</scope>
    <source>
        <strain evidence="2 5">FIN</strain>
    </source>
</reference>
<evidence type="ECO:0008006" key="7">
    <source>
        <dbReference type="Google" id="ProtNLM"/>
    </source>
</evidence>
<dbReference type="Proteomes" id="UP000295134">
    <property type="component" value="Chromosome"/>
</dbReference>
<evidence type="ECO:0000313" key="6">
    <source>
        <dbReference type="Proteomes" id="UP001177592"/>
    </source>
</evidence>
<dbReference type="RefSeq" id="WP_167876642.1">
    <property type="nucleotide sequence ID" value="NZ_CP038613.1"/>
</dbReference>
<dbReference type="Proteomes" id="UP001177592">
    <property type="component" value="Chromosome"/>
</dbReference>
<evidence type="ECO:0000313" key="3">
    <source>
        <dbReference type="EMBL" id="WGM01922.1"/>
    </source>
</evidence>
<protein>
    <recommendedName>
        <fullName evidence="7">DUF2570 domain-containing protein</fullName>
    </recommendedName>
</protein>
<evidence type="ECO:0000313" key="5">
    <source>
        <dbReference type="Proteomes" id="UP000295134"/>
    </source>
</evidence>
<evidence type="ECO:0000256" key="1">
    <source>
        <dbReference type="SAM" id="Phobius"/>
    </source>
</evidence>
<name>A0A4P7KSZ9_9GAMM</name>
<keyword evidence="6" id="KW-1185">Reference proteome</keyword>
<keyword evidence="1" id="KW-0472">Membrane</keyword>
<reference evidence="3" key="2">
    <citation type="submission" date="2023-04" db="EMBL/GenBank/DDBJ databases">
        <title>Genome dynamics across the evolutionary transition to endosymbiosis.</title>
        <authorList>
            <person name="Siozios S."/>
            <person name="Nadal-Jimenez P."/>
            <person name="Azagi T."/>
            <person name="Sprong H."/>
            <person name="Frost C.L."/>
            <person name="Parratt S.R."/>
            <person name="Taylor G."/>
            <person name="Brettell L."/>
            <person name="Lew K.C."/>
            <person name="Croft L."/>
            <person name="King K.C."/>
            <person name="Brockhurst M.A."/>
            <person name="Hypsa V."/>
            <person name="Novakova E."/>
            <person name="Darby A.C."/>
            <person name="Hurst G.D.D."/>
        </authorList>
    </citation>
    <scope>NUCLEOTIDE SEQUENCE</scope>
    <source>
        <strain evidence="4">ANv_CAN</strain>
        <strain evidence="3">APv</strain>
    </source>
</reference>
<sequence length="126" mass="14099">MLWRPYPFVVVIIAGLILWASWLLTSLNEVRSLNKKLTVDLDKQIAITTNAFQSMKVINDIARINSETRQRKAVDSEATQAAIKTHVANQDCANRIIPHGAVVELQQHTNRIRSGSSHSDTPSPTR</sequence>
<dbReference type="Proteomes" id="UP001177595">
    <property type="component" value="Chromosome"/>
</dbReference>
<keyword evidence="1" id="KW-1133">Transmembrane helix</keyword>
<dbReference type="EMBL" id="CP038613">
    <property type="protein sequence ID" value="QBY43229.1"/>
    <property type="molecule type" value="Genomic_DNA"/>
</dbReference>
<dbReference type="GeneID" id="96879090"/>
<evidence type="ECO:0000313" key="4">
    <source>
        <dbReference type="EMBL" id="WGM07244.1"/>
    </source>
</evidence>
<proteinExistence type="predicted"/>
<feature type="transmembrane region" description="Helical" evidence="1">
    <location>
        <begin position="6"/>
        <end position="27"/>
    </location>
</feature>
<dbReference type="AlphaFoldDB" id="A0A4P7KSZ9"/>
<dbReference type="KEGG" id="ans:ArsFIN_17960"/>
<evidence type="ECO:0000313" key="2">
    <source>
        <dbReference type="EMBL" id="QBY43229.1"/>
    </source>
</evidence>
<dbReference type="EMBL" id="CP123523">
    <property type="protein sequence ID" value="WGM07244.1"/>
    <property type="molecule type" value="Genomic_DNA"/>
</dbReference>
<organism evidence="2 5">
    <name type="scientific">Arsenophonus nasoniae</name>
    <name type="common">son-killer infecting Nasonia vitripennis</name>
    <dbReference type="NCBI Taxonomy" id="638"/>
    <lineage>
        <taxon>Bacteria</taxon>
        <taxon>Pseudomonadati</taxon>
        <taxon>Pseudomonadota</taxon>
        <taxon>Gammaproteobacteria</taxon>
        <taxon>Enterobacterales</taxon>
        <taxon>Morganellaceae</taxon>
        <taxon>Arsenophonus</taxon>
    </lineage>
</organism>
<gene>
    <name evidence="2" type="ORF">ArsFIN_17960</name>
    <name evidence="3" type="ORF">QE210_01975</name>
    <name evidence="4" type="ORF">QE258_08315</name>
</gene>
<accession>A0A4P7KSZ9</accession>